<organism evidence="2 3">
    <name type="scientific">Actinoplanes digitatis</name>
    <dbReference type="NCBI Taxonomy" id="1868"/>
    <lineage>
        <taxon>Bacteria</taxon>
        <taxon>Bacillati</taxon>
        <taxon>Actinomycetota</taxon>
        <taxon>Actinomycetes</taxon>
        <taxon>Micromonosporales</taxon>
        <taxon>Micromonosporaceae</taxon>
        <taxon>Actinoplanes</taxon>
    </lineage>
</organism>
<accession>A0A7W7HX65</accession>
<comment type="caution">
    <text evidence="2">The sequence shown here is derived from an EMBL/GenBank/DDBJ whole genome shotgun (WGS) entry which is preliminary data.</text>
</comment>
<keyword evidence="3" id="KW-1185">Reference proteome</keyword>
<dbReference type="Pfam" id="PF13302">
    <property type="entry name" value="Acetyltransf_3"/>
    <property type="match status" value="1"/>
</dbReference>
<sequence length="212" mass="22762">MDDWPLFGLRLRCGEVTLRAVREDDLARLAAILPDDFEQDPRLERLPGLSAAAQERARFCQGYWRALGAWSPSSWSLHLAVGYQGELVGVQTLEGEDFPALRTVDSASWLTRGVRGRGLGVAMRTAALGLAFERLGAVAAVSSAVPANAASLGVSRRIGYAENGVGLVVAPGGRVVELRHLRLTADRWRAAGHGSSVTISGFEPCRPWFGPA</sequence>
<evidence type="ECO:0000313" key="3">
    <source>
        <dbReference type="Proteomes" id="UP000578112"/>
    </source>
</evidence>
<evidence type="ECO:0000313" key="2">
    <source>
        <dbReference type="EMBL" id="MBB4762436.1"/>
    </source>
</evidence>
<dbReference type="Proteomes" id="UP000578112">
    <property type="component" value="Unassembled WGS sequence"/>
</dbReference>
<dbReference type="EMBL" id="JACHNH010000001">
    <property type="protein sequence ID" value="MBB4762436.1"/>
    <property type="molecule type" value="Genomic_DNA"/>
</dbReference>
<protein>
    <submittedName>
        <fullName evidence="2">RimJ/RimL family protein N-acetyltransferase</fullName>
    </submittedName>
</protein>
<feature type="domain" description="N-acetyltransferase" evidence="1">
    <location>
        <begin position="16"/>
        <end position="182"/>
    </location>
</feature>
<dbReference type="InterPro" id="IPR016181">
    <property type="entry name" value="Acyl_CoA_acyltransferase"/>
</dbReference>
<reference evidence="2 3" key="1">
    <citation type="submission" date="2020-08" db="EMBL/GenBank/DDBJ databases">
        <title>Sequencing the genomes of 1000 actinobacteria strains.</title>
        <authorList>
            <person name="Klenk H.-P."/>
        </authorList>
    </citation>
    <scope>NUCLEOTIDE SEQUENCE [LARGE SCALE GENOMIC DNA]</scope>
    <source>
        <strain evidence="2 3">DSM 43149</strain>
    </source>
</reference>
<keyword evidence="2" id="KW-0808">Transferase</keyword>
<dbReference type="InterPro" id="IPR000182">
    <property type="entry name" value="GNAT_dom"/>
</dbReference>
<evidence type="ECO:0000259" key="1">
    <source>
        <dbReference type="PROSITE" id="PS51186"/>
    </source>
</evidence>
<dbReference type="SUPFAM" id="SSF55729">
    <property type="entry name" value="Acyl-CoA N-acyltransferases (Nat)"/>
    <property type="match status" value="1"/>
</dbReference>
<dbReference type="RefSeq" id="WP_184993526.1">
    <property type="nucleotide sequence ID" value="NZ_BOMK01000012.1"/>
</dbReference>
<dbReference type="GO" id="GO:0016747">
    <property type="term" value="F:acyltransferase activity, transferring groups other than amino-acyl groups"/>
    <property type="evidence" value="ECO:0007669"/>
    <property type="project" value="InterPro"/>
</dbReference>
<dbReference type="PROSITE" id="PS51186">
    <property type="entry name" value="GNAT"/>
    <property type="match status" value="1"/>
</dbReference>
<name>A0A7W7HX65_9ACTN</name>
<dbReference type="Gene3D" id="3.40.630.30">
    <property type="match status" value="1"/>
</dbReference>
<dbReference type="AlphaFoldDB" id="A0A7W7HX65"/>
<gene>
    <name evidence="2" type="ORF">BJ971_002992</name>
</gene>
<proteinExistence type="predicted"/>